<comment type="caution">
    <text evidence="1">The sequence shown here is derived from an EMBL/GenBank/DDBJ whole genome shotgun (WGS) entry which is preliminary data.</text>
</comment>
<dbReference type="STRING" id="1231657.A0A1Y2A6F3"/>
<name>A0A1Y2A6F3_9PLEO</name>
<accession>A0A1Y2A6F3</accession>
<organism evidence="1 2">
    <name type="scientific">Clohesyomyces aquaticus</name>
    <dbReference type="NCBI Taxonomy" id="1231657"/>
    <lineage>
        <taxon>Eukaryota</taxon>
        <taxon>Fungi</taxon>
        <taxon>Dikarya</taxon>
        <taxon>Ascomycota</taxon>
        <taxon>Pezizomycotina</taxon>
        <taxon>Dothideomycetes</taxon>
        <taxon>Pleosporomycetidae</taxon>
        <taxon>Pleosporales</taxon>
        <taxon>Lindgomycetaceae</taxon>
        <taxon>Clohesyomyces</taxon>
    </lineage>
</organism>
<proteinExistence type="predicted"/>
<keyword evidence="2" id="KW-1185">Reference proteome</keyword>
<feature type="non-terminal residue" evidence="1">
    <location>
        <position position="320"/>
    </location>
</feature>
<dbReference type="AlphaFoldDB" id="A0A1Y2A6F3"/>
<sequence>MALTFNPILKGPFLLVAVANHDDRFDLLEDASIPKPNLNIDIHPMFQRSNWRRITDIEYLNLQPTLRLASMFLKYDSVIEWFFPILFGRTLTDTKTKKDYYSDHWIRRSDTETQRMLAEVRSALHCLAHGLHFRFVVPCNKSKFYARSIMERIQPPHTSSCTKVFIQENLGMRVEVREDFRRFLANEYSSTSLGTKLRHDFTLAVTLIHEITHCLGVMRRGSLEEPHIRLDEPPSPELGAAFENFMFGGVINPSDNPFSETSVLMRKVWVDKKREEATGKVWSAVPVAYIAQWFQEDTWKIIESKGPLGIPPPFVRLKVR</sequence>
<dbReference type="OrthoDB" id="10254945at2759"/>
<protein>
    <submittedName>
        <fullName evidence="1">Uncharacterized protein</fullName>
    </submittedName>
</protein>
<evidence type="ECO:0000313" key="2">
    <source>
        <dbReference type="Proteomes" id="UP000193144"/>
    </source>
</evidence>
<evidence type="ECO:0000313" key="1">
    <source>
        <dbReference type="EMBL" id="ORY18049.1"/>
    </source>
</evidence>
<reference evidence="1 2" key="1">
    <citation type="submission" date="2016-07" db="EMBL/GenBank/DDBJ databases">
        <title>Pervasive Adenine N6-methylation of Active Genes in Fungi.</title>
        <authorList>
            <consortium name="DOE Joint Genome Institute"/>
            <person name="Mondo S.J."/>
            <person name="Dannebaum R.O."/>
            <person name="Kuo R.C."/>
            <person name="Labutti K."/>
            <person name="Haridas S."/>
            <person name="Kuo A."/>
            <person name="Salamov A."/>
            <person name="Ahrendt S.R."/>
            <person name="Lipzen A."/>
            <person name="Sullivan W."/>
            <person name="Andreopoulos W.B."/>
            <person name="Clum A."/>
            <person name="Lindquist E."/>
            <person name="Daum C."/>
            <person name="Ramamoorthy G.K."/>
            <person name="Gryganskyi A."/>
            <person name="Culley D."/>
            <person name="Magnuson J.K."/>
            <person name="James T.Y."/>
            <person name="O'Malley M.A."/>
            <person name="Stajich J.E."/>
            <person name="Spatafora J.W."/>
            <person name="Visel A."/>
            <person name="Grigoriev I.V."/>
        </authorList>
    </citation>
    <scope>NUCLEOTIDE SEQUENCE [LARGE SCALE GENOMIC DNA]</scope>
    <source>
        <strain evidence="1 2">CBS 115471</strain>
    </source>
</reference>
<gene>
    <name evidence="1" type="ORF">BCR34DRAFT_474056</name>
</gene>
<dbReference type="EMBL" id="MCFA01000009">
    <property type="protein sequence ID" value="ORY18049.1"/>
    <property type="molecule type" value="Genomic_DNA"/>
</dbReference>
<dbReference type="Proteomes" id="UP000193144">
    <property type="component" value="Unassembled WGS sequence"/>
</dbReference>